<keyword evidence="3" id="KW-0614">Plasmid</keyword>
<proteinExistence type="predicted"/>
<dbReference type="Pfam" id="PF13622">
    <property type="entry name" value="4HBT_3"/>
    <property type="match status" value="1"/>
</dbReference>
<dbReference type="InterPro" id="IPR042171">
    <property type="entry name" value="Acyl-CoA_hotdog"/>
</dbReference>
<keyword evidence="4" id="KW-1185">Reference proteome</keyword>
<dbReference type="Pfam" id="PF20789">
    <property type="entry name" value="4HBT_3C"/>
    <property type="match status" value="1"/>
</dbReference>
<dbReference type="RefSeq" id="WP_150127131.1">
    <property type="nucleotide sequence ID" value="NZ_CP014169.1"/>
</dbReference>
<dbReference type="SUPFAM" id="SSF54637">
    <property type="entry name" value="Thioesterase/thiol ester dehydrase-isomerase"/>
    <property type="match status" value="2"/>
</dbReference>
<dbReference type="InterPro" id="IPR049450">
    <property type="entry name" value="ACOT8-like_C"/>
</dbReference>
<evidence type="ECO:0008006" key="5">
    <source>
        <dbReference type="Google" id="ProtNLM"/>
    </source>
</evidence>
<evidence type="ECO:0000313" key="4">
    <source>
        <dbReference type="Proteomes" id="UP000094256"/>
    </source>
</evidence>
<evidence type="ECO:0000259" key="2">
    <source>
        <dbReference type="Pfam" id="PF20789"/>
    </source>
</evidence>
<name>A0A1B3ZIC3_9SPHN</name>
<feature type="domain" description="Acyl-CoA thioesterase-like N-terminal HotDog" evidence="1">
    <location>
        <begin position="23"/>
        <end position="105"/>
    </location>
</feature>
<dbReference type="OrthoDB" id="7059210at2"/>
<dbReference type="KEGG" id="span:AWL63_23675"/>
<geneLocation type="plasmid" evidence="4"/>
<dbReference type="AlphaFoldDB" id="A0A1B3ZIC3"/>
<sequence>MTQFSDILESMTLDAERYSVVVPDDWLQGRTTYGGLSAALSVAAAERTLVEEIPLRSAQFCFVGPTYGEMSVRPAILRRGKATTVMGVDLHGRDDLAVRATLVFGRDRASSYEHPCDGPPQVAGPDSCEPFFVGPGTPAFASHFEARRAGGAALVSGARTPDFLVWVRHRDRTEGSDMARLVALGDALPPPAMALFREPAPISTITWSMDFPIRPKGGTAADWYLVESCAEAVSAGYSTQSMRVWSANGEALMTGRQNVAIFA</sequence>
<dbReference type="Gene3D" id="2.40.160.210">
    <property type="entry name" value="Acyl-CoA thioesterase, double hotdog domain"/>
    <property type="match status" value="1"/>
</dbReference>
<dbReference type="Proteomes" id="UP000094256">
    <property type="component" value="Plasmid unnamed"/>
</dbReference>
<dbReference type="InterPro" id="IPR029069">
    <property type="entry name" value="HotDog_dom_sf"/>
</dbReference>
<protein>
    <recommendedName>
        <fullName evidence="5">Acyl-CoA thioesterase</fullName>
    </recommendedName>
</protein>
<dbReference type="EMBL" id="CP014169">
    <property type="protein sequence ID" value="AOH87171.1"/>
    <property type="molecule type" value="Genomic_DNA"/>
</dbReference>
<dbReference type="InterPro" id="IPR049449">
    <property type="entry name" value="TesB_ACOT8-like_N"/>
</dbReference>
<accession>A0A1B3ZIC3</accession>
<evidence type="ECO:0000313" key="3">
    <source>
        <dbReference type="EMBL" id="AOH87171.1"/>
    </source>
</evidence>
<feature type="domain" description="Acyl-CoA thioesterase-like C-terminal" evidence="2">
    <location>
        <begin position="125"/>
        <end position="260"/>
    </location>
</feature>
<organism evidence="3 4">
    <name type="scientific">Sphingomonas panacis</name>
    <dbReference type="NCBI Taxonomy" id="1560345"/>
    <lineage>
        <taxon>Bacteria</taxon>
        <taxon>Pseudomonadati</taxon>
        <taxon>Pseudomonadota</taxon>
        <taxon>Alphaproteobacteria</taxon>
        <taxon>Sphingomonadales</taxon>
        <taxon>Sphingomonadaceae</taxon>
        <taxon>Sphingomonas</taxon>
    </lineage>
</organism>
<gene>
    <name evidence="3" type="ORF">AWL63_23675</name>
</gene>
<reference evidence="3 4" key="1">
    <citation type="submission" date="2016-01" db="EMBL/GenBank/DDBJ databases">
        <title>Complete genome and mega plasmid sequence of Sphingomonas panacis DCY99 elicits systemic resistance in rice to Xanthomonas oryzae.</title>
        <authorList>
            <person name="Kim Y.J."/>
            <person name="Yang D.C."/>
            <person name="Sing P."/>
        </authorList>
    </citation>
    <scope>NUCLEOTIDE SEQUENCE [LARGE SCALE GENOMIC DNA]</scope>
    <source>
        <strain evidence="3 4">DCY99</strain>
        <plasmid evidence="4">Plasmid</plasmid>
    </source>
</reference>
<evidence type="ECO:0000259" key="1">
    <source>
        <dbReference type="Pfam" id="PF13622"/>
    </source>
</evidence>